<feature type="domain" description="TIR" evidence="1">
    <location>
        <begin position="2"/>
        <end position="157"/>
    </location>
</feature>
<comment type="caution">
    <text evidence="2">The sequence shown here is derived from an EMBL/GenBank/DDBJ whole genome shotgun (WGS) entry which is preliminary data.</text>
</comment>
<dbReference type="PROSITE" id="PS50104">
    <property type="entry name" value="TIR"/>
    <property type="match status" value="1"/>
</dbReference>
<dbReference type="EMBL" id="JAFKCW010000002">
    <property type="protein sequence ID" value="MBN7801423.1"/>
    <property type="molecule type" value="Genomic_DNA"/>
</dbReference>
<dbReference type="Gene3D" id="3.40.50.10140">
    <property type="entry name" value="Toll/interleukin-1 receptor homology (TIR) domain"/>
    <property type="match status" value="1"/>
</dbReference>
<keyword evidence="2" id="KW-0675">Receptor</keyword>
<dbReference type="InterPro" id="IPR035897">
    <property type="entry name" value="Toll_tir_struct_dom_sf"/>
</dbReference>
<sequence>MSNGKIFISYRREDTSGESGRLKDKLEQVFGQENIFYDVETLEAGLNFDESIAKALGESKVLLAMIGPHWLKVSDSKGVLRIQKPDDWVRKEISEALRRNLRVIPVLVNGAEMPDQTELPEDLKELSLKHAQELSSSRWNYDVGELTKVLEKIIAKIPEPKPQPQPNPRPFSPPVAKPKSWWAKNYLWLLGGFVVFIGLVGLCSNPETETYPIDDSGNVATDFLDEDTAMASGTVGEPDFEENRNQGSEQYEFDLAGEWSLYLNGQKVSILMMSQEGVNLAYYEYNLLNQKTAEGNGQVDGQYLAMDYYGATGVNGTISMSTNNSGQTWVGTIYFPATAVTAELKLTR</sequence>
<dbReference type="InterPro" id="IPR000157">
    <property type="entry name" value="TIR_dom"/>
</dbReference>
<protein>
    <submittedName>
        <fullName evidence="2">Toll/interleukin-1 receptor domain-containing protein</fullName>
    </submittedName>
</protein>
<evidence type="ECO:0000313" key="3">
    <source>
        <dbReference type="Proteomes" id="UP000664698"/>
    </source>
</evidence>
<dbReference type="RefSeq" id="WP_206569413.1">
    <property type="nucleotide sequence ID" value="NZ_JAFKCW010000002.1"/>
</dbReference>
<keyword evidence="3" id="KW-1185">Reference proteome</keyword>
<dbReference type="SUPFAM" id="SSF52200">
    <property type="entry name" value="Toll/Interleukin receptor TIR domain"/>
    <property type="match status" value="1"/>
</dbReference>
<dbReference type="Proteomes" id="UP000664698">
    <property type="component" value="Unassembled WGS sequence"/>
</dbReference>
<organism evidence="2 3">
    <name type="scientific">Algoriphagus aestuariicola</name>
    <dbReference type="NCBI Taxonomy" id="1852016"/>
    <lineage>
        <taxon>Bacteria</taxon>
        <taxon>Pseudomonadati</taxon>
        <taxon>Bacteroidota</taxon>
        <taxon>Cytophagia</taxon>
        <taxon>Cytophagales</taxon>
        <taxon>Cyclobacteriaceae</taxon>
        <taxon>Algoriphagus</taxon>
    </lineage>
</organism>
<evidence type="ECO:0000313" key="2">
    <source>
        <dbReference type="EMBL" id="MBN7801423.1"/>
    </source>
</evidence>
<dbReference type="Pfam" id="PF13676">
    <property type="entry name" value="TIR_2"/>
    <property type="match status" value="1"/>
</dbReference>
<accession>A0ABS3BQ56</accession>
<gene>
    <name evidence="2" type="ORF">J0A67_11165</name>
</gene>
<name>A0ABS3BQ56_9BACT</name>
<evidence type="ECO:0000259" key="1">
    <source>
        <dbReference type="PROSITE" id="PS50104"/>
    </source>
</evidence>
<reference evidence="2 3" key="1">
    <citation type="submission" date="2021-03" db="EMBL/GenBank/DDBJ databases">
        <title>novel species isolated from a fishpond in China.</title>
        <authorList>
            <person name="Lu H."/>
            <person name="Cai Z."/>
        </authorList>
    </citation>
    <scope>NUCLEOTIDE SEQUENCE [LARGE SCALE GENOMIC DNA]</scope>
    <source>
        <strain evidence="2 3">JCM 31546</strain>
    </source>
</reference>
<proteinExistence type="predicted"/>